<dbReference type="InterPro" id="IPR025184">
    <property type="entry name" value="AadA_C"/>
</dbReference>
<dbReference type="GO" id="GO:0009012">
    <property type="term" value="F:aminoglycoside 3''-adenylyltransferase activity"/>
    <property type="evidence" value="ECO:0007669"/>
    <property type="project" value="UniProtKB-EC"/>
</dbReference>
<reference evidence="9 10" key="1">
    <citation type="submission" date="2018-08" db="EMBL/GenBank/DDBJ databases">
        <title>Achromobacter xylosoxidans Genome sequencing and assembly.</title>
        <authorList>
            <person name="Wang R."/>
            <person name="Rensing C."/>
            <person name="Li Y."/>
        </authorList>
    </citation>
    <scope>NUCLEOTIDE SEQUENCE [LARGE SCALE GENOMIC DNA]</scope>
    <source>
        <strain evidence="9 10">GD003A</strain>
    </source>
</reference>
<dbReference type="Proteomes" id="UP000285324">
    <property type="component" value="Unassembled WGS sequence"/>
</dbReference>
<dbReference type="Pfam" id="PF01909">
    <property type="entry name" value="NTP_transf_2"/>
    <property type="match status" value="1"/>
</dbReference>
<dbReference type="AlphaFoldDB" id="A0A424WGR2"/>
<evidence type="ECO:0000259" key="7">
    <source>
        <dbReference type="Pfam" id="PF01909"/>
    </source>
</evidence>
<dbReference type="NCBIfam" id="NF010309">
    <property type="entry name" value="PRK13746.1"/>
    <property type="match status" value="1"/>
</dbReference>
<evidence type="ECO:0000256" key="1">
    <source>
        <dbReference type="ARBA" id="ARBA00022679"/>
    </source>
</evidence>
<evidence type="ECO:0000256" key="2">
    <source>
        <dbReference type="ARBA" id="ARBA00023251"/>
    </source>
</evidence>
<dbReference type="EC" id="2.7.7.47" evidence="3"/>
<evidence type="ECO:0000313" key="9">
    <source>
        <dbReference type="EMBL" id="RPJ92430.1"/>
    </source>
</evidence>
<evidence type="ECO:0000256" key="6">
    <source>
        <dbReference type="ARBA" id="ARBA00048566"/>
    </source>
</evidence>
<feature type="domain" description="Adenylyltransferase AadA C-terminal" evidence="8">
    <location>
        <begin position="152"/>
        <end position="252"/>
    </location>
</feature>
<dbReference type="PIRSF" id="PIRSF000819">
    <property type="entry name" value="Streptomycin_3-adenylyltransf"/>
    <property type="match status" value="1"/>
</dbReference>
<evidence type="ECO:0000256" key="4">
    <source>
        <dbReference type="ARBA" id="ARBA00035252"/>
    </source>
</evidence>
<dbReference type="InterPro" id="IPR024172">
    <property type="entry name" value="AadA/Aad9"/>
</dbReference>
<dbReference type="InterPro" id="IPR043519">
    <property type="entry name" value="NT_sf"/>
</dbReference>
<accession>A0A424WGR2</accession>
<evidence type="ECO:0000313" key="10">
    <source>
        <dbReference type="Proteomes" id="UP000285324"/>
    </source>
</evidence>
<dbReference type="SUPFAM" id="SSF81301">
    <property type="entry name" value="Nucleotidyltransferase"/>
    <property type="match status" value="1"/>
</dbReference>
<dbReference type="Gene3D" id="3.30.460.10">
    <property type="entry name" value="Beta Polymerase, domain 2"/>
    <property type="match status" value="1"/>
</dbReference>
<name>A0A424WGR2_ALCXX</name>
<comment type="catalytic activity">
    <reaction evidence="5">
        <text>spectinomycin + ATP = 9-O-adenylylspectinomycin + diphosphate</text>
        <dbReference type="Rhea" id="RHEA:63228"/>
        <dbReference type="ChEBI" id="CHEBI:30616"/>
        <dbReference type="ChEBI" id="CHEBI:33019"/>
        <dbReference type="ChEBI" id="CHEBI:146260"/>
        <dbReference type="ChEBI" id="CHEBI:146261"/>
    </reaction>
</comment>
<evidence type="ECO:0000256" key="3">
    <source>
        <dbReference type="ARBA" id="ARBA00035126"/>
    </source>
</evidence>
<dbReference type="Pfam" id="PF13427">
    <property type="entry name" value="AadA_C"/>
    <property type="match status" value="1"/>
</dbReference>
<comment type="caution">
    <text evidence="9">The sequence shown here is derived from an EMBL/GenBank/DDBJ whole genome shotgun (WGS) entry which is preliminary data.</text>
</comment>
<dbReference type="GO" id="GO:0070566">
    <property type="term" value="F:adenylyltransferase activity"/>
    <property type="evidence" value="ECO:0007669"/>
    <property type="project" value="InterPro"/>
</dbReference>
<dbReference type="OrthoDB" id="7058480at2"/>
<comment type="catalytic activity">
    <reaction evidence="6">
        <text>streptomycin + ATP = 3''-O-adenylylstreptomycin + diphosphate</text>
        <dbReference type="Rhea" id="RHEA:20245"/>
        <dbReference type="ChEBI" id="CHEBI:30616"/>
        <dbReference type="ChEBI" id="CHEBI:33019"/>
        <dbReference type="ChEBI" id="CHEBI:58007"/>
        <dbReference type="ChEBI" id="CHEBI:58605"/>
        <dbReference type="EC" id="2.7.7.47"/>
    </reaction>
</comment>
<organism evidence="9 10">
    <name type="scientific">Alcaligenes xylosoxydans xylosoxydans</name>
    <name type="common">Achromobacter xylosoxidans</name>
    <dbReference type="NCBI Taxonomy" id="85698"/>
    <lineage>
        <taxon>Bacteria</taxon>
        <taxon>Pseudomonadati</taxon>
        <taxon>Pseudomonadota</taxon>
        <taxon>Betaproteobacteria</taxon>
        <taxon>Burkholderiales</taxon>
        <taxon>Alcaligenaceae</taxon>
        <taxon>Achromobacter</taxon>
    </lineage>
</organism>
<dbReference type="InterPro" id="IPR002934">
    <property type="entry name" value="Polymerase_NTP_transf_dom"/>
</dbReference>
<evidence type="ECO:0000259" key="8">
    <source>
        <dbReference type="Pfam" id="PF13427"/>
    </source>
</evidence>
<proteinExistence type="predicted"/>
<dbReference type="GO" id="GO:0046677">
    <property type="term" value="P:response to antibiotic"/>
    <property type="evidence" value="ECO:0007669"/>
    <property type="project" value="UniProtKB-KW"/>
</dbReference>
<keyword evidence="2" id="KW-0046">Antibiotic resistance</keyword>
<dbReference type="EMBL" id="QVXO01000008">
    <property type="protein sequence ID" value="RPJ92430.1"/>
    <property type="molecule type" value="Genomic_DNA"/>
</dbReference>
<gene>
    <name evidence="9" type="ORF">DY367_07955</name>
</gene>
<keyword evidence="1" id="KW-0808">Transferase</keyword>
<feature type="domain" description="Polymerase nucleotidyl transferase" evidence="7">
    <location>
        <begin position="28"/>
        <end position="61"/>
    </location>
</feature>
<protein>
    <recommendedName>
        <fullName evidence="4">Aminoglycoside (3'') (9) adenylyltransferase</fullName>
        <ecNumber evidence="3">2.7.7.47</ecNumber>
    </recommendedName>
</protein>
<sequence>MAHLVPPSIAPQVAAASSLIERHLGAGLVAIHLFGSAVDGGLQPHSDIDLLVTVTQPPDETVLRALATALLAISAPPGSSPDLRALEVTVLALEHVVPWRHPARRELQFGEWLRTDLMTGVVEPPMMDHDLAILLTKVRGHSTPIVGPEAAQLLQAVPRADLRRALLDTVAQWNTPEDWAGDEKHIILALARIWYTAVSGGIASKDQAAAWLLERLEAPYRPVLSKARAIYLGLEEDDLAQRHAAETAAFIAHARAAIEGLAGSR</sequence>
<evidence type="ECO:0000256" key="5">
    <source>
        <dbReference type="ARBA" id="ARBA00047831"/>
    </source>
</evidence>
<dbReference type="RefSeq" id="WP_118932193.1">
    <property type="nucleotide sequence ID" value="NZ_CP061008.1"/>
</dbReference>
<dbReference type="CDD" id="cd05403">
    <property type="entry name" value="NT_KNTase_like"/>
    <property type="match status" value="1"/>
</dbReference>